<dbReference type="PROSITE" id="PS50847">
    <property type="entry name" value="GRAM_POS_ANCHORING"/>
    <property type="match status" value="1"/>
</dbReference>
<reference evidence="9 10" key="1">
    <citation type="submission" date="2020-03" db="EMBL/GenBank/DDBJ databases">
        <title>Isolation and identification of active actinomycetes.</title>
        <authorList>
            <person name="Sun X."/>
        </authorList>
    </citation>
    <scope>NUCLEOTIDE SEQUENCE [LARGE SCALE GENOMIC DNA]</scope>
    <source>
        <strain evidence="9 10">NEAU-D13</strain>
    </source>
</reference>
<dbReference type="AlphaFoldDB" id="A0A7C9RU75"/>
<evidence type="ECO:0000256" key="5">
    <source>
        <dbReference type="SAM" id="MobiDB-lite"/>
    </source>
</evidence>
<evidence type="ECO:0000313" key="9">
    <source>
        <dbReference type="EMBL" id="NGY62003.1"/>
    </source>
</evidence>
<keyword evidence="6" id="KW-0812">Transmembrane</keyword>
<feature type="chain" id="PRO_5028879356" description="Gram-positive cocci surface proteins LPxTG domain-containing protein" evidence="7">
    <location>
        <begin position="25"/>
        <end position="427"/>
    </location>
</feature>
<feature type="signal peptide" evidence="7">
    <location>
        <begin position="1"/>
        <end position="24"/>
    </location>
</feature>
<name>A0A7C9RU75_9PSEU</name>
<evidence type="ECO:0000256" key="3">
    <source>
        <dbReference type="ARBA" id="ARBA00022729"/>
    </source>
</evidence>
<accession>A0A7C9RU75</accession>
<feature type="transmembrane region" description="Helical" evidence="6">
    <location>
        <begin position="402"/>
        <end position="422"/>
    </location>
</feature>
<dbReference type="Proteomes" id="UP000481360">
    <property type="component" value="Unassembled WGS sequence"/>
</dbReference>
<comment type="caution">
    <text evidence="9">The sequence shown here is derived from an EMBL/GenBank/DDBJ whole genome shotgun (WGS) entry which is preliminary data.</text>
</comment>
<keyword evidence="6" id="KW-1133">Transmembrane helix</keyword>
<protein>
    <recommendedName>
        <fullName evidence="8">Gram-positive cocci surface proteins LPxTG domain-containing protein</fullName>
    </recommendedName>
</protein>
<evidence type="ECO:0000256" key="1">
    <source>
        <dbReference type="ARBA" id="ARBA00022512"/>
    </source>
</evidence>
<evidence type="ECO:0000256" key="2">
    <source>
        <dbReference type="ARBA" id="ARBA00022525"/>
    </source>
</evidence>
<feature type="compositionally biased region" description="Low complexity" evidence="5">
    <location>
        <begin position="362"/>
        <end position="388"/>
    </location>
</feature>
<sequence>MKKHLAVVLTAGLALTAAGTPALAQEDKITIEGLFFLDRNGDNTFTEGESVRANGNGVRIYVEGTNELVGSFPTGADGKFKAVLPKGPKYAVNNNDMYDFTTTKLGYETSESKSDANFPLRGTFLNGFTFVDANGDGVKQETEKTHGGKVKVTGKTQTGADLNVEAEAAADGSYLLDLPIGDLTVIAPEIKKSGLALAKPKTDYDVDWLTGTRAVSPNLNDRTQRIDLRYFEAKADIAIASAITPLEDVYTRGEQIDLKLTLSNKGDVPVAPEVVLGSFFAKLVSHSDNVTVQPGTDDDFRVINKILPGQQIEVALKIELDDIKYDEVHAMVRFIHSGGLPDVDHKNNVVSTKIKVVEKAVTSAPSAPSSTSQTAAPTTTTTPAVTQAGNKSGLASTGASPLGFLGLGALLLAAGAGAFFVARRRRS</sequence>
<keyword evidence="3 7" id="KW-0732">Signal</keyword>
<organism evidence="9 10">
    <name type="scientific">Lentzea alba</name>
    <dbReference type="NCBI Taxonomy" id="2714351"/>
    <lineage>
        <taxon>Bacteria</taxon>
        <taxon>Bacillati</taxon>
        <taxon>Actinomycetota</taxon>
        <taxon>Actinomycetes</taxon>
        <taxon>Pseudonocardiales</taxon>
        <taxon>Pseudonocardiaceae</taxon>
        <taxon>Lentzea</taxon>
    </lineage>
</organism>
<feature type="region of interest" description="Disordered" evidence="5">
    <location>
        <begin position="362"/>
        <end position="392"/>
    </location>
</feature>
<evidence type="ECO:0000256" key="7">
    <source>
        <dbReference type="SAM" id="SignalP"/>
    </source>
</evidence>
<keyword evidence="4" id="KW-0572">Peptidoglycan-anchor</keyword>
<keyword evidence="10" id="KW-1185">Reference proteome</keyword>
<dbReference type="InterPro" id="IPR019931">
    <property type="entry name" value="LPXTG_anchor"/>
</dbReference>
<evidence type="ECO:0000256" key="4">
    <source>
        <dbReference type="ARBA" id="ARBA00023088"/>
    </source>
</evidence>
<proteinExistence type="predicted"/>
<dbReference type="RefSeq" id="WP_166048993.1">
    <property type="nucleotide sequence ID" value="NZ_JAAMPJ010000006.1"/>
</dbReference>
<feature type="domain" description="Gram-positive cocci surface proteins LPxTG" evidence="8">
    <location>
        <begin position="394"/>
        <end position="427"/>
    </location>
</feature>
<keyword evidence="2" id="KW-0964">Secreted</keyword>
<evidence type="ECO:0000313" key="10">
    <source>
        <dbReference type="Proteomes" id="UP000481360"/>
    </source>
</evidence>
<keyword evidence="6" id="KW-0472">Membrane</keyword>
<evidence type="ECO:0000256" key="6">
    <source>
        <dbReference type="SAM" id="Phobius"/>
    </source>
</evidence>
<evidence type="ECO:0000259" key="8">
    <source>
        <dbReference type="PROSITE" id="PS50847"/>
    </source>
</evidence>
<keyword evidence="1" id="KW-0134">Cell wall</keyword>
<dbReference type="EMBL" id="JAAMPJ010000006">
    <property type="protein sequence ID" value="NGY62003.1"/>
    <property type="molecule type" value="Genomic_DNA"/>
</dbReference>
<gene>
    <name evidence="9" type="ORF">G7043_24030</name>
</gene>